<keyword evidence="3 7" id="KW-0418">Kinase</keyword>
<dbReference type="EMBL" id="QGGV01000007">
    <property type="protein sequence ID" value="PWK55482.1"/>
    <property type="molecule type" value="Genomic_DNA"/>
</dbReference>
<feature type="region of interest" description="Disordered" evidence="5">
    <location>
        <begin position="530"/>
        <end position="562"/>
    </location>
</feature>
<feature type="region of interest" description="Disordered" evidence="5">
    <location>
        <begin position="368"/>
        <end position="404"/>
    </location>
</feature>
<dbReference type="CDD" id="cd14014">
    <property type="entry name" value="STKc_PknB_like"/>
    <property type="match status" value="1"/>
</dbReference>
<keyword evidence="2" id="KW-0547">Nucleotide-binding</keyword>
<dbReference type="PROSITE" id="PS50011">
    <property type="entry name" value="PROTEIN_KINASE_DOM"/>
    <property type="match status" value="1"/>
</dbReference>
<comment type="caution">
    <text evidence="7">The sequence shown here is derived from an EMBL/GenBank/DDBJ whole genome shotgun (WGS) entry which is preliminary data.</text>
</comment>
<dbReference type="InterPro" id="IPR000719">
    <property type="entry name" value="Prot_kinase_dom"/>
</dbReference>
<evidence type="ECO:0000256" key="1">
    <source>
        <dbReference type="ARBA" id="ARBA00022679"/>
    </source>
</evidence>
<evidence type="ECO:0000259" key="6">
    <source>
        <dbReference type="PROSITE" id="PS50011"/>
    </source>
</evidence>
<dbReference type="Gene3D" id="3.30.200.20">
    <property type="entry name" value="Phosphorylase Kinase, domain 1"/>
    <property type="match status" value="1"/>
</dbReference>
<keyword evidence="1" id="KW-0808">Transferase</keyword>
<gene>
    <name evidence="7" type="ORF">C8D95_107148</name>
</gene>
<dbReference type="SUPFAM" id="SSF56112">
    <property type="entry name" value="Protein kinase-like (PK-like)"/>
    <property type="match status" value="1"/>
</dbReference>
<dbReference type="Proteomes" id="UP000245390">
    <property type="component" value="Unassembled WGS sequence"/>
</dbReference>
<name>A0A316G4H2_9RHOB</name>
<dbReference type="AlphaFoldDB" id="A0A316G4H2"/>
<keyword evidence="7" id="KW-0723">Serine/threonine-protein kinase</keyword>
<dbReference type="PANTHER" id="PTHR43289:SF34">
    <property type="entry name" value="SERINE_THREONINE-PROTEIN KINASE YBDM-RELATED"/>
    <property type="match status" value="1"/>
</dbReference>
<dbReference type="PROSITE" id="PS00109">
    <property type="entry name" value="PROTEIN_KINASE_TYR"/>
    <property type="match status" value="1"/>
</dbReference>
<feature type="region of interest" description="Disordered" evidence="5">
    <location>
        <begin position="464"/>
        <end position="498"/>
    </location>
</feature>
<evidence type="ECO:0000256" key="3">
    <source>
        <dbReference type="ARBA" id="ARBA00022777"/>
    </source>
</evidence>
<reference evidence="7 8" key="1">
    <citation type="submission" date="2018-05" db="EMBL/GenBank/DDBJ databases">
        <title>Genomic Encyclopedia of Type Strains, Phase IV (KMG-IV): sequencing the most valuable type-strain genomes for metagenomic binning, comparative biology and taxonomic classification.</title>
        <authorList>
            <person name="Goeker M."/>
        </authorList>
    </citation>
    <scope>NUCLEOTIDE SEQUENCE [LARGE SCALE GENOMIC DNA]</scope>
    <source>
        <strain evidence="7 8">DSM 103371</strain>
    </source>
</reference>
<evidence type="ECO:0000313" key="7">
    <source>
        <dbReference type="EMBL" id="PWK55482.1"/>
    </source>
</evidence>
<accession>A0A316G4H2</accession>
<keyword evidence="4" id="KW-0067">ATP-binding</keyword>
<feature type="compositionally biased region" description="Low complexity" evidence="5">
    <location>
        <begin position="530"/>
        <end position="551"/>
    </location>
</feature>
<dbReference type="Gene3D" id="1.10.510.10">
    <property type="entry name" value="Transferase(Phosphotransferase) domain 1"/>
    <property type="match status" value="1"/>
</dbReference>
<organism evidence="7 8">
    <name type="scientific">Silicimonas algicola</name>
    <dbReference type="NCBI Taxonomy" id="1826607"/>
    <lineage>
        <taxon>Bacteria</taxon>
        <taxon>Pseudomonadati</taxon>
        <taxon>Pseudomonadota</taxon>
        <taxon>Alphaproteobacteria</taxon>
        <taxon>Rhodobacterales</taxon>
        <taxon>Paracoccaceae</taxon>
    </lineage>
</organism>
<dbReference type="Pfam" id="PF00069">
    <property type="entry name" value="Pkinase"/>
    <property type="match status" value="1"/>
</dbReference>
<dbReference type="InterPro" id="IPR008266">
    <property type="entry name" value="Tyr_kinase_AS"/>
</dbReference>
<sequence>MKPSTTPKEFVDQEFPDELQPGMSLLHGQYTIEEYLNSGGFGITYLAEDSLRRRVVIKECFPGAFCRRSKTIVGVRSRAHAKEFRMIVDLFVQEARNLARLNHPNIVGVHQVFEDNGTAYMALDYVDGRDLLEIAEDPTARLDPKDLETIVIKLLDAIEFIHHEGVLHRDISPDNILISRDKEPVLIDFGAARETASRATRHLGAMRTVKDGYSPQEFYISDGASFPSSDLYSLGASLYHVITGNTPPNAQERLTAVASDDPDPYVPIADRTGGYKREFLEAIDRALAIFPKNRIQSAADWRAMITHSRVSSMTRGSVSRPVLAVDNGFVVSQIKDLVREEKLASQLYGNTSADGAQNLATEAELEAAGLAQPKRPRRPNQTDRPDTPRPPRDSVTSTPSFVDVPQEKVVTQVMRDTSGSKGKLGLVAGLLALLAAAGVGGYVMMSSDETPDVAAISAPAETAERAVGVPTETAEVETPVTPAAEPETAAAEPAVTPPVAEPKPTVAAAVIVPAVPAEPEVPAVVAEPATTGPVPSEPSAVESEDVAVVASRPDVTKRPPTRPAAIALPEVPAIAPTVSERVATLPNVSSEILGVDVGADVDADPTRTAPIVSEPQVESGGPSVDLSSPAPLPPEPTRPSNVIEASPLLSGATAAFPFTLEPNGSLRILAVDASAPEWLKPGSKILSVNGLPVISFSEVQQVVKLQPGFGLGASVKATLGIETPEGQTLVRSLDVPTVQETILLTGERFRTAQVNGAWVTTVIESPTDADETLRTGDIVVAFMPTSELIDTPQALQTILAREIAAGAPKFNFAVKRDGEMWLVSTTNVEAGN</sequence>
<dbReference type="GO" id="GO:0005524">
    <property type="term" value="F:ATP binding"/>
    <property type="evidence" value="ECO:0007669"/>
    <property type="project" value="UniProtKB-KW"/>
</dbReference>
<feature type="compositionally biased region" description="Basic and acidic residues" evidence="5">
    <location>
        <begin position="380"/>
        <end position="392"/>
    </location>
</feature>
<dbReference type="KEGG" id="salo:EF888_07555"/>
<dbReference type="OrthoDB" id="9801841at2"/>
<keyword evidence="8" id="KW-1185">Reference proteome</keyword>
<feature type="compositionally biased region" description="Low complexity" evidence="5">
    <location>
        <begin position="469"/>
        <end position="494"/>
    </location>
</feature>
<protein>
    <submittedName>
        <fullName evidence="7">Serine/threonine protein kinase</fullName>
    </submittedName>
</protein>
<evidence type="ECO:0000256" key="2">
    <source>
        <dbReference type="ARBA" id="ARBA00022741"/>
    </source>
</evidence>
<dbReference type="PANTHER" id="PTHR43289">
    <property type="entry name" value="MITOGEN-ACTIVATED PROTEIN KINASE KINASE KINASE 20-RELATED"/>
    <property type="match status" value="1"/>
</dbReference>
<dbReference type="RefSeq" id="WP_109760073.1">
    <property type="nucleotide sequence ID" value="NZ_CP034588.1"/>
</dbReference>
<dbReference type="GO" id="GO:0004674">
    <property type="term" value="F:protein serine/threonine kinase activity"/>
    <property type="evidence" value="ECO:0007669"/>
    <property type="project" value="UniProtKB-KW"/>
</dbReference>
<evidence type="ECO:0000256" key="5">
    <source>
        <dbReference type="SAM" id="MobiDB-lite"/>
    </source>
</evidence>
<feature type="region of interest" description="Disordered" evidence="5">
    <location>
        <begin position="600"/>
        <end position="638"/>
    </location>
</feature>
<evidence type="ECO:0000256" key="4">
    <source>
        <dbReference type="ARBA" id="ARBA00022840"/>
    </source>
</evidence>
<evidence type="ECO:0000313" key="8">
    <source>
        <dbReference type="Proteomes" id="UP000245390"/>
    </source>
</evidence>
<proteinExistence type="predicted"/>
<dbReference type="InterPro" id="IPR011009">
    <property type="entry name" value="Kinase-like_dom_sf"/>
</dbReference>
<feature type="domain" description="Protein kinase" evidence="6">
    <location>
        <begin position="30"/>
        <end position="310"/>
    </location>
</feature>